<evidence type="ECO:0000313" key="5">
    <source>
        <dbReference type="EMBL" id="KAF7723634.1"/>
    </source>
</evidence>
<dbReference type="SMART" id="SM00320">
    <property type="entry name" value="WD40"/>
    <property type="match status" value="3"/>
</dbReference>
<comment type="similarity">
    <text evidence="1">Belongs to the NSA1 family.</text>
</comment>
<dbReference type="PANTHER" id="PTHR16038:SF4">
    <property type="entry name" value="WD REPEAT-CONTAINING PROTEIN 74"/>
    <property type="match status" value="1"/>
</dbReference>
<dbReference type="CDD" id="cd22857">
    <property type="entry name" value="WDR74"/>
    <property type="match status" value="1"/>
</dbReference>
<dbReference type="Proteomes" id="UP000605846">
    <property type="component" value="Unassembled WGS sequence"/>
</dbReference>
<gene>
    <name evidence="5" type="primary">WDR74</name>
    <name evidence="5" type="ORF">EC973_001776</name>
</gene>
<dbReference type="SUPFAM" id="SSF50978">
    <property type="entry name" value="WD40 repeat-like"/>
    <property type="match status" value="1"/>
</dbReference>
<comment type="caution">
    <text evidence="5">The sequence shown here is derived from an EMBL/GenBank/DDBJ whole genome shotgun (WGS) entry which is preliminary data.</text>
</comment>
<keyword evidence="6" id="KW-1185">Reference proteome</keyword>
<dbReference type="InterPro" id="IPR001680">
    <property type="entry name" value="WD40_rpt"/>
</dbReference>
<evidence type="ECO:0000256" key="2">
    <source>
        <dbReference type="ARBA" id="ARBA00011187"/>
    </source>
</evidence>
<dbReference type="Gene3D" id="2.130.10.10">
    <property type="entry name" value="YVTN repeat-like/Quinoprotein amine dehydrogenase"/>
    <property type="match status" value="2"/>
</dbReference>
<name>A0A8H7EM44_9FUNG</name>
<organism evidence="5 6">
    <name type="scientific">Apophysomyces ossiformis</name>
    <dbReference type="NCBI Taxonomy" id="679940"/>
    <lineage>
        <taxon>Eukaryota</taxon>
        <taxon>Fungi</taxon>
        <taxon>Fungi incertae sedis</taxon>
        <taxon>Mucoromycota</taxon>
        <taxon>Mucoromycotina</taxon>
        <taxon>Mucoromycetes</taxon>
        <taxon>Mucorales</taxon>
        <taxon>Mucorineae</taxon>
        <taxon>Mucoraceae</taxon>
        <taxon>Apophysomyces</taxon>
    </lineage>
</organism>
<evidence type="ECO:0000313" key="6">
    <source>
        <dbReference type="Proteomes" id="UP000605846"/>
    </source>
</evidence>
<dbReference type="InterPro" id="IPR036322">
    <property type="entry name" value="WD40_repeat_dom_sf"/>
</dbReference>
<dbReference type="InterPro" id="IPR015943">
    <property type="entry name" value="WD40/YVTN_repeat-like_dom_sf"/>
</dbReference>
<dbReference type="AlphaFoldDB" id="A0A8H7EM44"/>
<dbReference type="OrthoDB" id="18388at2759"/>
<sequence>MKYFTGDENGLVKWVVFPPPKAEKLKKRAKRDEEKEADGKEGSKKEEPTFMTGNFGKVNPNEYVQKMAWGMLDGKKQLVIARKSGKIQYMAPETGEIVREYKDTNVSTTDGKLGFVGLYATNSHVAACSSAGHFSYTSLSTPSGTTTSVATLDSDLSIMRFHPTQSHVFATGGKENDLCIYDLNALSNTESSNETNDATNQSKQSKKQAKGILFKAKNVKNDFLDLQQPVWVRDVQFMSEDANKVVVGTHYHQIRLYDAKAARRPVLNVEIGKHPVTNVRIGKDYNQILFTDTVSDVSAVDIRTGKLVARYKGFQGAARDVIVTPEPTFSSSSEKAPMLVSVSIDRFLRVHEMTSTYRRLEHKAYLKQRLTCVLVDEEFELPKSEEEQKEEEEEEALWASMEKVNAKRKRTV</sequence>
<dbReference type="GO" id="GO:0042273">
    <property type="term" value="P:ribosomal large subunit biogenesis"/>
    <property type="evidence" value="ECO:0007669"/>
    <property type="project" value="InterPro"/>
</dbReference>
<dbReference type="GO" id="GO:0005730">
    <property type="term" value="C:nucleolus"/>
    <property type="evidence" value="ECO:0007669"/>
    <property type="project" value="InterPro"/>
</dbReference>
<evidence type="ECO:0000256" key="3">
    <source>
        <dbReference type="ARBA" id="ARBA00014234"/>
    </source>
</evidence>
<reference evidence="5" key="1">
    <citation type="submission" date="2020-01" db="EMBL/GenBank/DDBJ databases">
        <title>Genome Sequencing of Three Apophysomyces-Like Fungal Strains Confirms a Novel Fungal Genus in the Mucoromycota with divergent Burkholderia-like Endosymbiotic Bacteria.</title>
        <authorList>
            <person name="Stajich J.E."/>
            <person name="Macias A.M."/>
            <person name="Carter-House D."/>
            <person name="Lovett B."/>
            <person name="Kasson L.R."/>
            <person name="Berry K."/>
            <person name="Grigoriev I."/>
            <person name="Chang Y."/>
            <person name="Spatafora J."/>
            <person name="Kasson M.T."/>
        </authorList>
    </citation>
    <scope>NUCLEOTIDE SEQUENCE</scope>
    <source>
        <strain evidence="5">NRRL A-21654</strain>
    </source>
</reference>
<feature type="region of interest" description="Disordered" evidence="4">
    <location>
        <begin position="23"/>
        <end position="54"/>
    </location>
</feature>
<evidence type="ECO:0000256" key="4">
    <source>
        <dbReference type="SAM" id="MobiDB-lite"/>
    </source>
</evidence>
<dbReference type="GO" id="GO:0030687">
    <property type="term" value="C:preribosome, large subunit precursor"/>
    <property type="evidence" value="ECO:0007669"/>
    <property type="project" value="TreeGrafter"/>
</dbReference>
<dbReference type="PANTHER" id="PTHR16038">
    <property type="entry name" value="NOP SEVEN ASSOCIATED PROTEIN 1"/>
    <property type="match status" value="1"/>
</dbReference>
<accession>A0A8H7EM44</accession>
<evidence type="ECO:0000256" key="1">
    <source>
        <dbReference type="ARBA" id="ARBA00007861"/>
    </source>
</evidence>
<proteinExistence type="inferred from homology"/>
<dbReference type="EMBL" id="JABAYA010000144">
    <property type="protein sequence ID" value="KAF7723634.1"/>
    <property type="molecule type" value="Genomic_DNA"/>
</dbReference>
<dbReference type="InterPro" id="IPR037379">
    <property type="entry name" value="WDR74/Nsa1"/>
</dbReference>
<protein>
    <recommendedName>
        <fullName evidence="3">Ribosome biogenesis protein NSA1</fullName>
    </recommendedName>
</protein>
<comment type="subunit">
    <text evidence="2">Component of the pre-66S ribosomal particle.</text>
</comment>
<feature type="compositionally biased region" description="Basic and acidic residues" evidence="4">
    <location>
        <begin position="30"/>
        <end position="48"/>
    </location>
</feature>